<comment type="caution">
    <text evidence="1">The sequence shown here is derived from an EMBL/GenBank/DDBJ whole genome shotgun (WGS) entry which is preliminary data.</text>
</comment>
<gene>
    <name evidence="1" type="ORF">AVEN_51720_1</name>
</gene>
<accession>A0A4Y2GHN8</accession>
<protein>
    <submittedName>
        <fullName evidence="1">Uncharacterized protein</fullName>
    </submittedName>
</protein>
<name>A0A4Y2GHN8_ARAVE</name>
<dbReference type="EMBL" id="BGPR01001372">
    <property type="protein sequence ID" value="GBM52286.1"/>
    <property type="molecule type" value="Genomic_DNA"/>
</dbReference>
<reference evidence="1 2" key="1">
    <citation type="journal article" date="2019" name="Sci. Rep.">
        <title>Orb-weaving spider Araneus ventricosus genome elucidates the spidroin gene catalogue.</title>
        <authorList>
            <person name="Kono N."/>
            <person name="Nakamura H."/>
            <person name="Ohtoshi R."/>
            <person name="Moran D.A.P."/>
            <person name="Shinohara A."/>
            <person name="Yoshida Y."/>
            <person name="Fujiwara M."/>
            <person name="Mori M."/>
            <person name="Tomita M."/>
            <person name="Arakawa K."/>
        </authorList>
    </citation>
    <scope>NUCLEOTIDE SEQUENCE [LARGE SCALE GENOMIC DNA]</scope>
</reference>
<evidence type="ECO:0000313" key="1">
    <source>
        <dbReference type="EMBL" id="GBM52286.1"/>
    </source>
</evidence>
<dbReference type="AlphaFoldDB" id="A0A4Y2GHN8"/>
<keyword evidence="2" id="KW-1185">Reference proteome</keyword>
<dbReference type="Proteomes" id="UP000499080">
    <property type="component" value="Unassembled WGS sequence"/>
</dbReference>
<sequence>MCHWDRPQLPMSAKRSGYSRQPIGFLKGAGTCASSNCSLYTTNGMFQTCLKPVDTNRCVCKYPKAHGNGLRFARVIGPLYRSYLLSDLRTSPPIKRSQMPQTGLLCY</sequence>
<organism evidence="1 2">
    <name type="scientific">Araneus ventricosus</name>
    <name type="common">Orbweaver spider</name>
    <name type="synonym">Epeira ventricosa</name>
    <dbReference type="NCBI Taxonomy" id="182803"/>
    <lineage>
        <taxon>Eukaryota</taxon>
        <taxon>Metazoa</taxon>
        <taxon>Ecdysozoa</taxon>
        <taxon>Arthropoda</taxon>
        <taxon>Chelicerata</taxon>
        <taxon>Arachnida</taxon>
        <taxon>Araneae</taxon>
        <taxon>Araneomorphae</taxon>
        <taxon>Entelegynae</taxon>
        <taxon>Araneoidea</taxon>
        <taxon>Araneidae</taxon>
        <taxon>Araneus</taxon>
    </lineage>
</organism>
<proteinExistence type="predicted"/>
<evidence type="ECO:0000313" key="2">
    <source>
        <dbReference type="Proteomes" id="UP000499080"/>
    </source>
</evidence>